<feature type="region of interest" description="Disordered" evidence="1">
    <location>
        <begin position="61"/>
        <end position="96"/>
    </location>
</feature>
<proteinExistence type="predicted"/>
<dbReference type="Proteomes" id="UP001500618">
    <property type="component" value="Unassembled WGS sequence"/>
</dbReference>
<organism evidence="2 3">
    <name type="scientific">Fodinicola feengrottensis</name>
    <dbReference type="NCBI Taxonomy" id="435914"/>
    <lineage>
        <taxon>Bacteria</taxon>
        <taxon>Bacillati</taxon>
        <taxon>Actinomycetota</taxon>
        <taxon>Actinomycetes</taxon>
        <taxon>Mycobacteriales</taxon>
        <taxon>Fodinicola</taxon>
    </lineage>
</organism>
<name>A0ABP4RQH4_9ACTN</name>
<evidence type="ECO:0000313" key="2">
    <source>
        <dbReference type="EMBL" id="GAA1659923.1"/>
    </source>
</evidence>
<dbReference type="InterPro" id="IPR010985">
    <property type="entry name" value="Ribbon_hlx_hlx"/>
</dbReference>
<accession>A0ABP4RQH4</accession>
<sequence>MYNACMVALQIRDVPIEVRDALAEQAQARGQSLQAFLLALVEREARRMRNMEILLQIDKQSGGSRLTAQEHAEIRTAERSERDRRFEAAPGSESDQ</sequence>
<reference evidence="3" key="1">
    <citation type="journal article" date="2019" name="Int. J. Syst. Evol. Microbiol.">
        <title>The Global Catalogue of Microorganisms (GCM) 10K type strain sequencing project: providing services to taxonomists for standard genome sequencing and annotation.</title>
        <authorList>
            <consortium name="The Broad Institute Genomics Platform"/>
            <consortium name="The Broad Institute Genome Sequencing Center for Infectious Disease"/>
            <person name="Wu L."/>
            <person name="Ma J."/>
        </authorList>
    </citation>
    <scope>NUCLEOTIDE SEQUENCE [LARGE SCALE GENOMIC DNA]</scope>
    <source>
        <strain evidence="3">JCM 14718</strain>
    </source>
</reference>
<feature type="compositionally biased region" description="Basic and acidic residues" evidence="1">
    <location>
        <begin position="68"/>
        <end position="87"/>
    </location>
</feature>
<gene>
    <name evidence="2" type="ORF">GCM10009765_06620</name>
</gene>
<evidence type="ECO:0000256" key="1">
    <source>
        <dbReference type="SAM" id="MobiDB-lite"/>
    </source>
</evidence>
<comment type="caution">
    <text evidence="2">The sequence shown here is derived from an EMBL/GenBank/DDBJ whole genome shotgun (WGS) entry which is preliminary data.</text>
</comment>
<protein>
    <recommendedName>
        <fullName evidence="4">Toxin-antitoxin system HicB family antitoxin</fullName>
    </recommendedName>
</protein>
<evidence type="ECO:0008006" key="4">
    <source>
        <dbReference type="Google" id="ProtNLM"/>
    </source>
</evidence>
<dbReference type="EMBL" id="BAAANY010000002">
    <property type="protein sequence ID" value="GAA1659923.1"/>
    <property type="molecule type" value="Genomic_DNA"/>
</dbReference>
<dbReference type="SUPFAM" id="SSF47598">
    <property type="entry name" value="Ribbon-helix-helix"/>
    <property type="match status" value="1"/>
</dbReference>
<keyword evidence="3" id="KW-1185">Reference proteome</keyword>
<evidence type="ECO:0000313" key="3">
    <source>
        <dbReference type="Proteomes" id="UP001500618"/>
    </source>
</evidence>